<dbReference type="Proteomes" id="UP000076476">
    <property type="component" value="Unassembled WGS sequence"/>
</dbReference>
<dbReference type="RefSeq" id="WP_063387522.1">
    <property type="nucleotide sequence ID" value="NZ_LWBR01000014.1"/>
</dbReference>
<dbReference type="EMBL" id="LWBR01000014">
    <property type="protein sequence ID" value="KZN96818.1"/>
    <property type="molecule type" value="Genomic_DNA"/>
</dbReference>
<keyword evidence="2" id="KW-1185">Reference proteome</keyword>
<gene>
    <name evidence="1" type="ORF">AZI98_06755</name>
</gene>
<comment type="caution">
    <text evidence="1">The sequence shown here is derived from an EMBL/GenBank/DDBJ whole genome shotgun (WGS) entry which is preliminary data.</text>
</comment>
<dbReference type="InterPro" id="IPR029058">
    <property type="entry name" value="AB_hydrolase_fold"/>
</dbReference>
<reference evidence="1 2" key="1">
    <citation type="submission" date="2016-04" db="EMBL/GenBank/DDBJ databases">
        <title>Draft genome sequence of Aeribacillus pallidus 8m3 from petroleum reservoir.</title>
        <authorList>
            <person name="Poltaraus A.B."/>
            <person name="Nazina T.N."/>
            <person name="Tourova T.P."/>
            <person name="Malakho S.M."/>
            <person name="Korshunova A.V."/>
            <person name="Sokolova D.S."/>
        </authorList>
    </citation>
    <scope>NUCLEOTIDE SEQUENCE [LARGE SCALE GENOMIC DNA]</scope>
    <source>
        <strain evidence="1 2">8m3</strain>
    </source>
</reference>
<evidence type="ECO:0000313" key="1">
    <source>
        <dbReference type="EMBL" id="KZN96818.1"/>
    </source>
</evidence>
<dbReference type="GeneID" id="301125436"/>
<dbReference type="InterPro" id="IPR000801">
    <property type="entry name" value="Esterase-like"/>
</dbReference>
<evidence type="ECO:0000313" key="2">
    <source>
        <dbReference type="Proteomes" id="UP000076476"/>
    </source>
</evidence>
<name>A0A165Y7X2_9BACI</name>
<dbReference type="AlphaFoldDB" id="A0A165Y7X2"/>
<dbReference type="OrthoDB" id="9803578at2"/>
<dbReference type="PANTHER" id="PTHR48098">
    <property type="entry name" value="ENTEROCHELIN ESTERASE-RELATED"/>
    <property type="match status" value="1"/>
</dbReference>
<organism evidence="1 2">
    <name type="scientific">Aeribacillus pallidus</name>
    <dbReference type="NCBI Taxonomy" id="33936"/>
    <lineage>
        <taxon>Bacteria</taxon>
        <taxon>Bacillati</taxon>
        <taxon>Bacillota</taxon>
        <taxon>Bacilli</taxon>
        <taxon>Bacillales</taxon>
        <taxon>Bacillaceae</taxon>
        <taxon>Aeribacillus</taxon>
    </lineage>
</organism>
<accession>A0A165Y7X2</accession>
<dbReference type="Pfam" id="PF00756">
    <property type="entry name" value="Esterase"/>
    <property type="match status" value="1"/>
</dbReference>
<dbReference type="STRING" id="33936.AZI98_06755"/>
<dbReference type="Gene3D" id="3.40.50.1820">
    <property type="entry name" value="alpha/beta hydrolase"/>
    <property type="match status" value="1"/>
</dbReference>
<dbReference type="PANTHER" id="PTHR48098:SF3">
    <property type="entry name" value="IRON(III) ENTEROBACTIN ESTERASE"/>
    <property type="match status" value="1"/>
</dbReference>
<protein>
    <submittedName>
        <fullName evidence="1">Uncharacterized protein</fullName>
    </submittedName>
</protein>
<dbReference type="InterPro" id="IPR050583">
    <property type="entry name" value="Mycobacterial_A85_antigen"/>
</dbReference>
<sequence>MAQKVAPIKEETFFSEELGEEVSLLMYLPTSFSPLSHHHLLIAQDGGDYFKLGRIARFVEELTEEQTIEDLIVVGIPYKDIQDRRRKYHPDGSQFNSYIRFLAHELIPFLEERFPLLPIGRGRALIGDSLAATVSLMAALHYPHTFGKVIMQSPYVDGKVLEAIDAFSQPSLLSIYHQIGKQETAVKTTDGKIKDFYTINQKLHEQMVHKGFECIYEEFDGDHRWTYWQPLLKDILKKMFAIS</sequence>
<proteinExistence type="predicted"/>
<dbReference type="SUPFAM" id="SSF53474">
    <property type="entry name" value="alpha/beta-Hydrolases"/>
    <property type="match status" value="1"/>
</dbReference>